<proteinExistence type="predicted"/>
<dbReference type="EMBL" id="CP109441">
    <property type="protein sequence ID" value="WUV49916.1"/>
    <property type="molecule type" value="Genomic_DNA"/>
</dbReference>
<reference evidence="1" key="1">
    <citation type="submission" date="2022-10" db="EMBL/GenBank/DDBJ databases">
        <title>The complete genomes of actinobacterial strains from the NBC collection.</title>
        <authorList>
            <person name="Joergensen T.S."/>
            <person name="Alvarez Arevalo M."/>
            <person name="Sterndorff E.B."/>
            <person name="Faurdal D."/>
            <person name="Vuksanovic O."/>
            <person name="Mourched A.-S."/>
            <person name="Charusanti P."/>
            <person name="Shaw S."/>
            <person name="Blin K."/>
            <person name="Weber T."/>
        </authorList>
    </citation>
    <scope>NUCLEOTIDE SEQUENCE</scope>
    <source>
        <strain evidence="1">NBC_01482</strain>
    </source>
</reference>
<dbReference type="Pfam" id="PF14390">
    <property type="entry name" value="DUF4420"/>
    <property type="match status" value="1"/>
</dbReference>
<protein>
    <submittedName>
        <fullName evidence="1">PD-(D/E)XK motif protein</fullName>
    </submittedName>
</protein>
<organism evidence="1 2">
    <name type="scientific">Nocardia vinacea</name>
    <dbReference type="NCBI Taxonomy" id="96468"/>
    <lineage>
        <taxon>Bacteria</taxon>
        <taxon>Bacillati</taxon>
        <taxon>Actinomycetota</taxon>
        <taxon>Actinomycetes</taxon>
        <taxon>Mycobacteriales</taxon>
        <taxon>Nocardiaceae</taxon>
        <taxon>Nocardia</taxon>
    </lineage>
</organism>
<name>A0ABZ1Z6A4_9NOCA</name>
<sequence>MTEAIINDARHYSLANVDAFWDAGNPVVLPIAGTPECILDIDPANETIALITPFTPPEPDVAKWRNITLKVSDGEDLAELTVAVEDNLHGAYGLLTSTADQLQLEKAPLAVAVATAITKHRNMFASKAGLSQDREIGLYGELLVLDYLIGKVGTGPVIASWQGPFSEEHDFVFGEIHLEIKTTSAEQRRHTMHGFTQLVPLCEVPLSLISIQLTRSNHEGGQTLSQMVSQLRAKSGGHRSKVDAALEACGWRDEDASLYTTFWTKRNEPRAYNVDDHFPALTLDRLVQVIANMTAVSDLSYRVDVTHFAHQTLPGPLAGLVEVPEETA</sequence>
<accession>A0ABZ1Z6A4</accession>
<dbReference type="Proteomes" id="UP001432062">
    <property type="component" value="Chromosome"/>
</dbReference>
<dbReference type="RefSeq" id="WP_329414593.1">
    <property type="nucleotide sequence ID" value="NZ_CP109441.1"/>
</dbReference>
<evidence type="ECO:0000313" key="1">
    <source>
        <dbReference type="EMBL" id="WUV49916.1"/>
    </source>
</evidence>
<dbReference type="InterPro" id="IPR025534">
    <property type="entry name" value="DUF4420"/>
</dbReference>
<evidence type="ECO:0000313" key="2">
    <source>
        <dbReference type="Proteomes" id="UP001432062"/>
    </source>
</evidence>
<gene>
    <name evidence="1" type="ORF">OG563_18020</name>
</gene>
<keyword evidence="2" id="KW-1185">Reference proteome</keyword>